<proteinExistence type="inferred from homology"/>
<accession>A0ABT9R3Y9</accession>
<dbReference type="Pfam" id="PF06441">
    <property type="entry name" value="EHN"/>
    <property type="match status" value="1"/>
</dbReference>
<keyword evidence="3" id="KW-0378">Hydrolase</keyword>
<comment type="caution">
    <text evidence="5">The sequence shown here is derived from an EMBL/GenBank/DDBJ whole genome shotgun (WGS) entry which is preliminary data.</text>
</comment>
<keyword evidence="6" id="KW-1185">Reference proteome</keyword>
<gene>
    <name evidence="5" type="ORF">J2S55_003219</name>
</gene>
<keyword evidence="2" id="KW-0058">Aromatic hydrocarbons catabolism</keyword>
<evidence type="ECO:0000313" key="6">
    <source>
        <dbReference type="Proteomes" id="UP001230426"/>
    </source>
</evidence>
<dbReference type="InterPro" id="IPR010497">
    <property type="entry name" value="Epoxide_hydro_N"/>
</dbReference>
<evidence type="ECO:0000256" key="2">
    <source>
        <dbReference type="ARBA" id="ARBA00022797"/>
    </source>
</evidence>
<sequence>MSTEIRPFRIEISQADLDDLRKRLGRTRWSGEIPGTGWSRGVPVDYLKGLADYWADGYDWRGAEARLNEFPQFTTEVDGQNIHFAHVRSANADATPLLLMHDWPGSFTQFTEVIEPLSRDFHVIVTSTPGVGFSGPLSGPGWNTGKIASAFVELMARLGYERYGVQGGGGGAWIAIEMGRQAPDRVIGVHVNGLVTFPSEDPADFAGLTGGEQERLARLQNFRDDMMGFNVIQSTRPQTLAYGLHDSPVGQLAWITEKFKEWTDPAAELPEDAVGRDHLLTNVSVYWFTGTAGSSANLYYEMAHDPGAWAPKERGTVPTGVAVALGTDVAIRRFAERDSNVVHWTEFERGGNFLSLEQPELLVGDVREFFGKLG</sequence>
<evidence type="ECO:0000256" key="1">
    <source>
        <dbReference type="ARBA" id="ARBA00010088"/>
    </source>
</evidence>
<dbReference type="SUPFAM" id="SSF53474">
    <property type="entry name" value="alpha/beta-Hydrolases"/>
    <property type="match status" value="1"/>
</dbReference>
<evidence type="ECO:0000313" key="5">
    <source>
        <dbReference type="EMBL" id="MDP9863953.1"/>
    </source>
</evidence>
<protein>
    <submittedName>
        <fullName evidence="5">Pimeloyl-ACP methyl ester carboxylesterase</fullName>
    </submittedName>
</protein>
<dbReference type="RefSeq" id="WP_306861281.1">
    <property type="nucleotide sequence ID" value="NZ_JAUSRB010000002.1"/>
</dbReference>
<dbReference type="InterPro" id="IPR016292">
    <property type="entry name" value="Epoxide_hydrolase"/>
</dbReference>
<dbReference type="PANTHER" id="PTHR21661:SF35">
    <property type="entry name" value="EPOXIDE HYDROLASE"/>
    <property type="match status" value="1"/>
</dbReference>
<dbReference type="PANTHER" id="PTHR21661">
    <property type="entry name" value="EPOXIDE HYDROLASE 1-RELATED"/>
    <property type="match status" value="1"/>
</dbReference>
<dbReference type="InterPro" id="IPR029058">
    <property type="entry name" value="AB_hydrolase_fold"/>
</dbReference>
<dbReference type="Gene3D" id="3.40.50.1820">
    <property type="entry name" value="alpha/beta hydrolase"/>
    <property type="match status" value="1"/>
</dbReference>
<comment type="similarity">
    <text evidence="1">Belongs to the peptidase S33 family.</text>
</comment>
<feature type="domain" description="Epoxide hydrolase N-terminal" evidence="4">
    <location>
        <begin position="5"/>
        <end position="110"/>
    </location>
</feature>
<organism evidence="5 6">
    <name type="scientific">Streptosporangium brasiliense</name>
    <dbReference type="NCBI Taxonomy" id="47480"/>
    <lineage>
        <taxon>Bacteria</taxon>
        <taxon>Bacillati</taxon>
        <taxon>Actinomycetota</taxon>
        <taxon>Actinomycetes</taxon>
        <taxon>Streptosporangiales</taxon>
        <taxon>Streptosporangiaceae</taxon>
        <taxon>Streptosporangium</taxon>
    </lineage>
</organism>
<reference evidence="5 6" key="1">
    <citation type="submission" date="2023-07" db="EMBL/GenBank/DDBJ databases">
        <title>Sequencing the genomes of 1000 actinobacteria strains.</title>
        <authorList>
            <person name="Klenk H.-P."/>
        </authorList>
    </citation>
    <scope>NUCLEOTIDE SEQUENCE [LARGE SCALE GENOMIC DNA]</scope>
    <source>
        <strain evidence="5 6">DSM 44109</strain>
    </source>
</reference>
<dbReference type="PIRSF" id="PIRSF001112">
    <property type="entry name" value="Epoxide_hydrolase"/>
    <property type="match status" value="1"/>
</dbReference>
<dbReference type="Proteomes" id="UP001230426">
    <property type="component" value="Unassembled WGS sequence"/>
</dbReference>
<name>A0ABT9R3Y9_9ACTN</name>
<evidence type="ECO:0000259" key="4">
    <source>
        <dbReference type="Pfam" id="PF06441"/>
    </source>
</evidence>
<evidence type="ECO:0000256" key="3">
    <source>
        <dbReference type="ARBA" id="ARBA00022801"/>
    </source>
</evidence>
<dbReference type="EMBL" id="JAUSRB010000002">
    <property type="protein sequence ID" value="MDP9863953.1"/>
    <property type="molecule type" value="Genomic_DNA"/>
</dbReference>